<keyword evidence="1" id="KW-0812">Transmembrane</keyword>
<keyword evidence="1" id="KW-0472">Membrane</keyword>
<dbReference type="Pfam" id="PF09980">
    <property type="entry name" value="DUF2214"/>
    <property type="match status" value="1"/>
</dbReference>
<dbReference type="HOGENOM" id="CLU_092231_2_0_5"/>
<dbReference type="KEGG" id="cak:Caul_1252"/>
<organism evidence="2">
    <name type="scientific">Caulobacter sp. (strain K31)</name>
    <dbReference type="NCBI Taxonomy" id="366602"/>
    <lineage>
        <taxon>Bacteria</taxon>
        <taxon>Pseudomonadati</taxon>
        <taxon>Pseudomonadota</taxon>
        <taxon>Alphaproteobacteria</taxon>
        <taxon>Caulobacterales</taxon>
        <taxon>Caulobacteraceae</taxon>
        <taxon>Caulobacter</taxon>
    </lineage>
</organism>
<dbReference type="EMBL" id="CP000927">
    <property type="protein sequence ID" value="ABZ70382.1"/>
    <property type="molecule type" value="Genomic_DNA"/>
</dbReference>
<keyword evidence="1" id="KW-1133">Transmembrane helix</keyword>
<protein>
    <recommendedName>
        <fullName evidence="3">Transmembrane protein</fullName>
    </recommendedName>
</protein>
<dbReference type="InterPro" id="IPR018706">
    <property type="entry name" value="DUF2214_membrane"/>
</dbReference>
<accession>B0SYQ1</accession>
<dbReference type="eggNOG" id="COG3556">
    <property type="taxonomic scope" value="Bacteria"/>
</dbReference>
<feature type="transmembrane region" description="Helical" evidence="1">
    <location>
        <begin position="156"/>
        <end position="175"/>
    </location>
</feature>
<feature type="transmembrane region" description="Helical" evidence="1">
    <location>
        <begin position="70"/>
        <end position="90"/>
    </location>
</feature>
<feature type="transmembrane region" description="Helical" evidence="1">
    <location>
        <begin position="35"/>
        <end position="58"/>
    </location>
</feature>
<evidence type="ECO:0008006" key="3">
    <source>
        <dbReference type="Google" id="ProtNLM"/>
    </source>
</evidence>
<reference evidence="2" key="1">
    <citation type="submission" date="2008-01" db="EMBL/GenBank/DDBJ databases">
        <title>Complete sequence of chromosome of Caulobacter sp. K31.</title>
        <authorList>
            <consortium name="US DOE Joint Genome Institute"/>
            <person name="Copeland A."/>
            <person name="Lucas S."/>
            <person name="Lapidus A."/>
            <person name="Barry K."/>
            <person name="Glavina del Rio T."/>
            <person name="Dalin E."/>
            <person name="Tice H."/>
            <person name="Pitluck S."/>
            <person name="Bruce D."/>
            <person name="Goodwin L."/>
            <person name="Thompson L.S."/>
            <person name="Brettin T."/>
            <person name="Detter J.C."/>
            <person name="Han C."/>
            <person name="Schmutz J."/>
            <person name="Larimer F."/>
            <person name="Land M."/>
            <person name="Hauser L."/>
            <person name="Kyrpides N."/>
            <person name="Kim E."/>
            <person name="Stephens C."/>
            <person name="Richardson P."/>
        </authorList>
    </citation>
    <scope>NUCLEOTIDE SEQUENCE [LARGE SCALE GENOMIC DNA]</scope>
    <source>
        <strain evidence="2">K31</strain>
    </source>
</reference>
<proteinExistence type="predicted"/>
<name>B0SYQ1_CAUSK</name>
<dbReference type="AlphaFoldDB" id="B0SYQ1"/>
<feature type="transmembrane region" description="Helical" evidence="1">
    <location>
        <begin position="110"/>
        <end position="131"/>
    </location>
</feature>
<gene>
    <name evidence="2" type="ordered locus">Caul_1252</name>
</gene>
<sequence length="180" mass="18612">MEAGQRGGGLGAVTNAVPRGMLTAFTESEPVMLDLVLAILHHLVILSLAGLLAAELVLIKPGVSGTGLKALGLTDAGYGVTAGLILAVGFSRVFFGAKGSAFYLENPVFWAKIAAFAVVGALSAWPTLAILKWRGRAKADPAFAAPAGEVAKVRRVLILELLVFARIPIFAAAMARGYGL</sequence>
<evidence type="ECO:0000313" key="2">
    <source>
        <dbReference type="EMBL" id="ABZ70382.1"/>
    </source>
</evidence>
<evidence type="ECO:0000256" key="1">
    <source>
        <dbReference type="SAM" id="Phobius"/>
    </source>
</evidence>